<dbReference type="Pfam" id="PF00494">
    <property type="entry name" value="SQS_PSY"/>
    <property type="match status" value="1"/>
</dbReference>
<dbReference type="InterPro" id="IPR017828">
    <property type="entry name" value="SQ_synth_HpnD-like"/>
</dbReference>
<proteinExistence type="predicted"/>
<dbReference type="InterPro" id="IPR033904">
    <property type="entry name" value="Trans_IPPS_HH"/>
</dbReference>
<reference evidence="2" key="1">
    <citation type="journal article" date="2020" name="MBio">
        <title>Horizontal gene transfer to a defensive symbiont with a reduced genome amongst a multipartite beetle microbiome.</title>
        <authorList>
            <person name="Waterworth S.C."/>
            <person name="Florez L.V."/>
            <person name="Rees E.R."/>
            <person name="Hertweck C."/>
            <person name="Kaltenpoth M."/>
            <person name="Kwan J.C."/>
        </authorList>
    </citation>
    <scope>NUCLEOTIDE SEQUENCE [LARGE SCALE GENOMIC DNA]</scope>
</reference>
<dbReference type="NCBIfam" id="TIGR03465">
    <property type="entry name" value="HpnD"/>
    <property type="match status" value="1"/>
</dbReference>
<accession>A0A7V8FM34</accession>
<dbReference type="SUPFAM" id="SSF48576">
    <property type="entry name" value="Terpenoid synthases"/>
    <property type="match status" value="1"/>
</dbReference>
<organism evidence="1 2">
    <name type="scientific">Paracidovorax wautersii</name>
    <dbReference type="NCBI Taxonomy" id="1177982"/>
    <lineage>
        <taxon>Bacteria</taxon>
        <taxon>Pseudomonadati</taxon>
        <taxon>Pseudomonadota</taxon>
        <taxon>Betaproteobacteria</taxon>
        <taxon>Burkholderiales</taxon>
        <taxon>Comamonadaceae</taxon>
        <taxon>Paracidovorax</taxon>
    </lineage>
</organism>
<evidence type="ECO:0000313" key="1">
    <source>
        <dbReference type="EMBL" id="KAF1019683.1"/>
    </source>
</evidence>
<dbReference type="EMBL" id="WNDQ01000050">
    <property type="protein sequence ID" value="KAF1019683.1"/>
    <property type="molecule type" value="Genomic_DNA"/>
</dbReference>
<dbReference type="GO" id="GO:0051996">
    <property type="term" value="F:squalene synthase [NAD(P)H] activity"/>
    <property type="evidence" value="ECO:0007669"/>
    <property type="project" value="InterPro"/>
</dbReference>
<gene>
    <name evidence="1" type="primary">crtB</name>
    <name evidence="1" type="ORF">GAK30_03001</name>
</gene>
<dbReference type="InterPro" id="IPR002060">
    <property type="entry name" value="Squ/phyt_synthse"/>
</dbReference>
<comment type="caution">
    <text evidence="1">The sequence shown here is derived from an EMBL/GenBank/DDBJ whole genome shotgun (WGS) entry which is preliminary data.</text>
</comment>
<sequence>MPPPRDEHIQDKAAPPGSSLYYALRFLPADQRHALTTFTAFVREVRGILENVTDAGVANTKLAWWRTEIQRAYDGQTQHPTLQALAPHLQAAAIDARLLLAIVEGTRIDAEQNRFFDYEGLRHYGEHASGIPAEVAARLLGHTHDDTLRAAHGLGLALTLTGVIRDAGRHAAQGRLYLPVDEMQRFGVKAQDVLQRRSSPEFQALMQFQAERALRTFDDAIALLPAADRRAQKPGLILARIARTLLAEIARSDYAVLEQRIALTPLRKFWLAWRTQALG</sequence>
<protein>
    <submittedName>
        <fullName evidence="1">Phytoene synthase</fullName>
    </submittedName>
</protein>
<dbReference type="InterPro" id="IPR008949">
    <property type="entry name" value="Isoprenoid_synthase_dom_sf"/>
</dbReference>
<name>A0A7V8FM34_9BURK</name>
<dbReference type="AlphaFoldDB" id="A0A7V8FM34"/>
<dbReference type="PANTHER" id="PTHR31480">
    <property type="entry name" value="BIFUNCTIONAL LYCOPENE CYCLASE/PHYTOENE SYNTHASE"/>
    <property type="match status" value="1"/>
</dbReference>
<dbReference type="Gene3D" id="1.10.600.10">
    <property type="entry name" value="Farnesyl Diphosphate Synthase"/>
    <property type="match status" value="1"/>
</dbReference>
<dbReference type="Proteomes" id="UP000461670">
    <property type="component" value="Unassembled WGS sequence"/>
</dbReference>
<evidence type="ECO:0000313" key="2">
    <source>
        <dbReference type="Proteomes" id="UP000461670"/>
    </source>
</evidence>
<dbReference type="GO" id="GO:0016117">
    <property type="term" value="P:carotenoid biosynthetic process"/>
    <property type="evidence" value="ECO:0007669"/>
    <property type="project" value="InterPro"/>
</dbReference>
<dbReference type="CDD" id="cd00683">
    <property type="entry name" value="Trans_IPPS_HH"/>
    <property type="match status" value="1"/>
</dbReference>